<dbReference type="SMART" id="SM00667">
    <property type="entry name" value="LisH"/>
    <property type="match status" value="1"/>
</dbReference>
<dbReference type="PROSITE" id="PS50897">
    <property type="entry name" value="CTLH"/>
    <property type="match status" value="1"/>
</dbReference>
<dbReference type="Pfam" id="PF10607">
    <property type="entry name" value="CTLH"/>
    <property type="match status" value="1"/>
</dbReference>
<sequence length="234" mass="26574">MRGAARTKSTITENARSINKEEWLKKMDNTSIDKQFLDSVVMDYLVKEGFQDVAEIFSQETSTPLPPDSISFQPIKVAVEKGNVGEAICRTNDIDPSILETHHELFCHLQQLQVITMINNGNIDAALDMAQNELRYRAEEDPSFLPELEKTICLLAFHDKTDSPFHYLNSPLHRIKIAHELNSVLLNSHGIEGDSKLHHVLKFIDWCERELTSLSIPHAKMTDVIKGNIEFPPL</sequence>
<dbReference type="InterPro" id="IPR050618">
    <property type="entry name" value="Ubq-SigPath_Reg"/>
</dbReference>
<protein>
    <recommendedName>
        <fullName evidence="1">CTLH domain-containing protein</fullName>
    </recommendedName>
</protein>
<reference evidence="2 3" key="1">
    <citation type="journal article" date="2023" name="BMC Biol.">
        <title>The compact genome of the sponge Oopsacas minuta (Hexactinellida) is lacking key metazoan core genes.</title>
        <authorList>
            <person name="Santini S."/>
            <person name="Schenkelaars Q."/>
            <person name="Jourda C."/>
            <person name="Duchesne M."/>
            <person name="Belahbib H."/>
            <person name="Rocher C."/>
            <person name="Selva M."/>
            <person name="Riesgo A."/>
            <person name="Vervoort M."/>
            <person name="Leys S.P."/>
            <person name="Kodjabachian L."/>
            <person name="Le Bivic A."/>
            <person name="Borchiellini C."/>
            <person name="Claverie J.M."/>
            <person name="Renard E."/>
        </authorList>
    </citation>
    <scope>NUCLEOTIDE SEQUENCE [LARGE SCALE GENOMIC DNA]</scope>
    <source>
        <strain evidence="2">SPO-2</strain>
    </source>
</reference>
<comment type="caution">
    <text evidence="2">The sequence shown here is derived from an EMBL/GenBank/DDBJ whole genome shotgun (WGS) entry which is preliminary data.</text>
</comment>
<dbReference type="PROSITE" id="PS50896">
    <property type="entry name" value="LISH"/>
    <property type="match status" value="1"/>
</dbReference>
<dbReference type="SMART" id="SM00757">
    <property type="entry name" value="CRA"/>
    <property type="match status" value="1"/>
</dbReference>
<organism evidence="2 3">
    <name type="scientific">Oopsacas minuta</name>
    <dbReference type="NCBI Taxonomy" id="111878"/>
    <lineage>
        <taxon>Eukaryota</taxon>
        <taxon>Metazoa</taxon>
        <taxon>Porifera</taxon>
        <taxon>Hexactinellida</taxon>
        <taxon>Hexasterophora</taxon>
        <taxon>Lyssacinosida</taxon>
        <taxon>Leucopsacidae</taxon>
        <taxon>Oopsacas</taxon>
    </lineage>
</organism>
<feature type="domain" description="CTLH" evidence="1">
    <location>
        <begin position="75"/>
        <end position="125"/>
    </location>
</feature>
<dbReference type="PANTHER" id="PTHR12864">
    <property type="entry name" value="RAN BINDING PROTEIN 9-RELATED"/>
    <property type="match status" value="1"/>
</dbReference>
<keyword evidence="3" id="KW-1185">Reference proteome</keyword>
<proteinExistence type="predicted"/>
<dbReference type="AlphaFoldDB" id="A0AAV7K8J9"/>
<gene>
    <name evidence="2" type="ORF">LOD99_268</name>
</gene>
<dbReference type="SMART" id="SM00668">
    <property type="entry name" value="CTLH"/>
    <property type="match status" value="1"/>
</dbReference>
<dbReference type="EMBL" id="JAKMXF010000111">
    <property type="protein sequence ID" value="KAI6657524.1"/>
    <property type="molecule type" value="Genomic_DNA"/>
</dbReference>
<dbReference type="InterPro" id="IPR006594">
    <property type="entry name" value="LisH"/>
</dbReference>
<evidence type="ECO:0000313" key="3">
    <source>
        <dbReference type="Proteomes" id="UP001165289"/>
    </source>
</evidence>
<name>A0AAV7K8J9_9METZ</name>
<evidence type="ECO:0000313" key="2">
    <source>
        <dbReference type="EMBL" id="KAI6657524.1"/>
    </source>
</evidence>
<evidence type="ECO:0000259" key="1">
    <source>
        <dbReference type="PROSITE" id="PS50897"/>
    </source>
</evidence>
<dbReference type="InterPro" id="IPR006595">
    <property type="entry name" value="CTLH_C"/>
</dbReference>
<dbReference type="InterPro" id="IPR024964">
    <property type="entry name" value="CTLH/CRA"/>
</dbReference>
<dbReference type="Pfam" id="PF08513">
    <property type="entry name" value="LisH"/>
    <property type="match status" value="1"/>
</dbReference>
<accession>A0AAV7K8J9</accession>
<dbReference type="InterPro" id="IPR013144">
    <property type="entry name" value="CRA_dom"/>
</dbReference>
<dbReference type="Proteomes" id="UP001165289">
    <property type="component" value="Unassembled WGS sequence"/>
</dbReference>